<feature type="transmembrane region" description="Helical" evidence="1">
    <location>
        <begin position="7"/>
        <end position="27"/>
    </location>
</feature>
<name>A0A1H6WC38_9BACT</name>
<keyword evidence="1" id="KW-0812">Transmembrane</keyword>
<evidence type="ECO:0000313" key="3">
    <source>
        <dbReference type="Proteomes" id="UP000199532"/>
    </source>
</evidence>
<feature type="transmembrane region" description="Helical" evidence="1">
    <location>
        <begin position="166"/>
        <end position="186"/>
    </location>
</feature>
<dbReference type="Proteomes" id="UP000199532">
    <property type="component" value="Unassembled WGS sequence"/>
</dbReference>
<feature type="transmembrane region" description="Helical" evidence="1">
    <location>
        <begin position="368"/>
        <end position="387"/>
    </location>
</feature>
<evidence type="ECO:0000256" key="1">
    <source>
        <dbReference type="SAM" id="Phobius"/>
    </source>
</evidence>
<gene>
    <name evidence="2" type="ORF">SAMN04487995_3454</name>
</gene>
<protein>
    <recommendedName>
        <fullName evidence="4">Dolichyl-phosphate-mannose-protein mannosyltransferase</fullName>
    </recommendedName>
</protein>
<reference evidence="2 3" key="1">
    <citation type="submission" date="2016-10" db="EMBL/GenBank/DDBJ databases">
        <authorList>
            <person name="de Groot N.N."/>
        </authorList>
    </citation>
    <scope>NUCLEOTIDE SEQUENCE [LARGE SCALE GENOMIC DNA]</scope>
    <source>
        <strain evidence="2 3">DSM 19938</strain>
    </source>
</reference>
<accession>A0A1H6WC38</accession>
<dbReference type="OrthoDB" id="2034231at2"/>
<dbReference type="STRING" id="408657.SAMN04487995_3454"/>
<feature type="transmembrane region" description="Helical" evidence="1">
    <location>
        <begin position="394"/>
        <end position="414"/>
    </location>
</feature>
<organism evidence="2 3">
    <name type="scientific">Dyadobacter koreensis</name>
    <dbReference type="NCBI Taxonomy" id="408657"/>
    <lineage>
        <taxon>Bacteria</taxon>
        <taxon>Pseudomonadati</taxon>
        <taxon>Bacteroidota</taxon>
        <taxon>Cytophagia</taxon>
        <taxon>Cytophagales</taxon>
        <taxon>Spirosomataceae</taxon>
        <taxon>Dyadobacter</taxon>
    </lineage>
</organism>
<feature type="transmembrane region" description="Helical" evidence="1">
    <location>
        <begin position="337"/>
        <end position="362"/>
    </location>
</feature>
<evidence type="ECO:0000313" key="2">
    <source>
        <dbReference type="EMBL" id="SEJ14538.1"/>
    </source>
</evidence>
<keyword evidence="1" id="KW-1133">Transmembrane helix</keyword>
<dbReference type="AlphaFoldDB" id="A0A1H6WC38"/>
<feature type="transmembrane region" description="Helical" evidence="1">
    <location>
        <begin position="234"/>
        <end position="255"/>
    </location>
</feature>
<keyword evidence="3" id="KW-1185">Reference proteome</keyword>
<evidence type="ECO:0008006" key="4">
    <source>
        <dbReference type="Google" id="ProtNLM"/>
    </source>
</evidence>
<feature type="transmembrane region" description="Helical" evidence="1">
    <location>
        <begin position="109"/>
        <end position="130"/>
    </location>
</feature>
<feature type="transmembrane region" description="Helical" evidence="1">
    <location>
        <begin position="299"/>
        <end position="325"/>
    </location>
</feature>
<proteinExistence type="predicted"/>
<sequence length="544" mass="63760">MESQLRVNRLVIAGYFTVWFFIGIFIVKDYGVTWDEPIMRLLGLVGLKYVNEIFGSPFVIPISNQIEDFSTFINHEYGSLFEIILAGAEFAFIKPFVFDHLQMDSSAYYLRHIITWLVFWISSIFFYKLVRLRINSVFICLLGTSIYILSPRIFADSFYNSKDTIFLAFFVINTYTLALLFSKFTYKNAFFHGMSTGFLISIRLMGIISVALSLAFIFIYVLFAAERTALKKNILIIGTYLTAACIFMYMLWPFLWEAPFSRFFEALRLMAHFVRQQSPMLYRGEFINREQIPWHYIPVWLLITIPPFYLGLGYVGGVVVIYNFIKKFIQKNVVKIHFIDLYTIASLLLPIAAIIIAHSIIYDGWRHLFYLYVFIAYLATLGGYFIIKAFPKKLAIYPKMAWAAALLFYVALIIKMHPQQQVYFTMFNKFPQTAYELDYWGQSYKQSLEWLCKNSDKDTIKIAYIRIGNQPMTMNKRILPEKDRDRIVFKPSLRESDYYITNYKFVDHDLLKGIHMDISDSLDKEIYTIAPLGYKINTVFSVKK</sequence>
<keyword evidence="1" id="KW-0472">Membrane</keyword>
<dbReference type="EMBL" id="FNXY01000005">
    <property type="protein sequence ID" value="SEJ14538.1"/>
    <property type="molecule type" value="Genomic_DNA"/>
</dbReference>
<feature type="transmembrane region" description="Helical" evidence="1">
    <location>
        <begin position="77"/>
        <end position="97"/>
    </location>
</feature>
<dbReference type="RefSeq" id="WP_090337194.1">
    <property type="nucleotide sequence ID" value="NZ_FNXY01000005.1"/>
</dbReference>
<feature type="transmembrane region" description="Helical" evidence="1">
    <location>
        <begin position="198"/>
        <end position="222"/>
    </location>
</feature>